<evidence type="ECO:0000259" key="4">
    <source>
        <dbReference type="PROSITE" id="PS01124"/>
    </source>
</evidence>
<comment type="caution">
    <text evidence="5">The sequence shown here is derived from an EMBL/GenBank/DDBJ whole genome shotgun (WGS) entry which is preliminary data.</text>
</comment>
<dbReference type="PANTHER" id="PTHR46796">
    <property type="entry name" value="HTH-TYPE TRANSCRIPTIONAL ACTIVATOR RHAS-RELATED"/>
    <property type="match status" value="1"/>
</dbReference>
<dbReference type="Proteomes" id="UP000297475">
    <property type="component" value="Unassembled WGS sequence"/>
</dbReference>
<protein>
    <submittedName>
        <fullName evidence="5">AraC family transcriptional regulator</fullName>
    </submittedName>
</protein>
<dbReference type="PRINTS" id="PR00032">
    <property type="entry name" value="HTHARAC"/>
</dbReference>
<dbReference type="InterPro" id="IPR018060">
    <property type="entry name" value="HTH_AraC"/>
</dbReference>
<gene>
    <name evidence="5" type="ORF">E4656_18050</name>
</gene>
<keyword evidence="2" id="KW-0238">DNA-binding</keyword>
<dbReference type="EMBL" id="SRMF01000012">
    <property type="protein sequence ID" value="TGG90627.1"/>
    <property type="molecule type" value="Genomic_DNA"/>
</dbReference>
<dbReference type="InterPro" id="IPR046532">
    <property type="entry name" value="DUF6597"/>
</dbReference>
<dbReference type="Pfam" id="PF20240">
    <property type="entry name" value="DUF6597"/>
    <property type="match status" value="1"/>
</dbReference>
<dbReference type="SMART" id="SM00342">
    <property type="entry name" value="HTH_ARAC"/>
    <property type="match status" value="1"/>
</dbReference>
<dbReference type="Pfam" id="PF12833">
    <property type="entry name" value="HTH_18"/>
    <property type="match status" value="1"/>
</dbReference>
<evidence type="ECO:0000256" key="1">
    <source>
        <dbReference type="ARBA" id="ARBA00023015"/>
    </source>
</evidence>
<evidence type="ECO:0000256" key="2">
    <source>
        <dbReference type="ARBA" id="ARBA00023125"/>
    </source>
</evidence>
<dbReference type="InterPro" id="IPR020449">
    <property type="entry name" value="Tscrpt_reg_AraC-type_HTH"/>
</dbReference>
<dbReference type="InterPro" id="IPR050204">
    <property type="entry name" value="AraC_XylS_family_regulators"/>
</dbReference>
<dbReference type="InterPro" id="IPR009057">
    <property type="entry name" value="Homeodomain-like_sf"/>
</dbReference>
<dbReference type="PROSITE" id="PS01124">
    <property type="entry name" value="HTH_ARAC_FAMILY_2"/>
    <property type="match status" value="1"/>
</dbReference>
<keyword evidence="6" id="KW-1185">Reference proteome</keyword>
<name>A0A4Z0WAV7_9GAMM</name>
<evidence type="ECO:0000313" key="6">
    <source>
        <dbReference type="Proteomes" id="UP000297475"/>
    </source>
</evidence>
<evidence type="ECO:0000313" key="5">
    <source>
        <dbReference type="EMBL" id="TGG90627.1"/>
    </source>
</evidence>
<organism evidence="5 6">
    <name type="scientific">Natronospirillum operosum</name>
    <dbReference type="NCBI Taxonomy" id="2759953"/>
    <lineage>
        <taxon>Bacteria</taxon>
        <taxon>Pseudomonadati</taxon>
        <taxon>Pseudomonadota</taxon>
        <taxon>Gammaproteobacteria</taxon>
        <taxon>Oceanospirillales</taxon>
        <taxon>Natronospirillaceae</taxon>
        <taxon>Natronospirillum</taxon>
    </lineage>
</organism>
<proteinExistence type="predicted"/>
<dbReference type="GO" id="GO:0003700">
    <property type="term" value="F:DNA-binding transcription factor activity"/>
    <property type="evidence" value="ECO:0007669"/>
    <property type="project" value="InterPro"/>
</dbReference>
<dbReference type="RefSeq" id="WP_135484715.1">
    <property type="nucleotide sequence ID" value="NZ_SRMF01000012.1"/>
</dbReference>
<reference evidence="5 6" key="1">
    <citation type="submission" date="2019-04" db="EMBL/GenBank/DDBJ databases">
        <title>Natronospirillum operosus gen. nov., sp. nov., a haloalkaliphilic satellite isolated from decaying biomass of laboratory culture of cyanobacterium Geitlerinema sp. and proposal of Natronospirillaceae fam. nov. and Saccharospirillaceae fam. nov.</title>
        <authorList>
            <person name="Kevbrin V."/>
            <person name="Boltyanskaya Y."/>
            <person name="Koziaeva V."/>
            <person name="Grouzdev D.S."/>
            <person name="Park M."/>
            <person name="Cho J."/>
        </authorList>
    </citation>
    <scope>NUCLEOTIDE SEQUENCE [LARGE SCALE GENOMIC DNA]</scope>
    <source>
        <strain evidence="5 6">G-116</strain>
    </source>
</reference>
<evidence type="ECO:0000256" key="3">
    <source>
        <dbReference type="ARBA" id="ARBA00023163"/>
    </source>
</evidence>
<keyword evidence="3" id="KW-0804">Transcription</keyword>
<keyword evidence="1" id="KW-0805">Transcription regulation</keyword>
<feature type="domain" description="HTH araC/xylS-type" evidence="4">
    <location>
        <begin position="153"/>
        <end position="254"/>
    </location>
</feature>
<dbReference type="Gene3D" id="1.10.10.60">
    <property type="entry name" value="Homeodomain-like"/>
    <property type="match status" value="1"/>
</dbReference>
<dbReference type="GO" id="GO:0043565">
    <property type="term" value="F:sequence-specific DNA binding"/>
    <property type="evidence" value="ECO:0007669"/>
    <property type="project" value="InterPro"/>
</dbReference>
<sequence>MHYREYTAPAALRHLVRFFWTLEVPAGSSARHYNIVADGCPGIMFHRGAVAYARPSLAPQRLPHLFVYGQSTGPGRLYLQNADRLFGINLFPHGLTMLLGVDARECTDQIWDLEPLAGSLVDQLLNAPTAAAVMGLLTHFLTRQQRQSPDRDCAVESSIRMFVQSQGCLPVMALTQTLQMSERQFQRRFRQQVGVPPKLFARILRFQSALHVIQRETERPLTEIAFASGYADQSHFIRDFRRFGGLTPGDCRHSAAQLLCGHDLDLALP</sequence>
<dbReference type="SUPFAM" id="SSF46689">
    <property type="entry name" value="Homeodomain-like"/>
    <property type="match status" value="1"/>
</dbReference>
<accession>A0A4Z0WAV7</accession>
<dbReference type="OrthoDB" id="9809338at2"/>
<dbReference type="AlphaFoldDB" id="A0A4Z0WAV7"/>